<feature type="region of interest" description="Disordered" evidence="1">
    <location>
        <begin position="346"/>
        <end position="369"/>
    </location>
</feature>
<organism evidence="2">
    <name type="scientific">Streptosporangium sp. KD35</name>
    <dbReference type="NCBI Taxonomy" id="2162663"/>
    <lineage>
        <taxon>Bacteria</taxon>
        <taxon>Bacillati</taxon>
        <taxon>Actinomycetota</taxon>
        <taxon>Actinomycetes</taxon>
        <taxon>Streptosporangiales</taxon>
        <taxon>Streptosporangiaceae</taxon>
        <taxon>Streptosporangium</taxon>
    </lineage>
</organism>
<feature type="compositionally biased region" description="Basic and acidic residues" evidence="1">
    <location>
        <begin position="245"/>
        <end position="256"/>
    </location>
</feature>
<accession>A0A2U9KD15</accession>
<reference evidence="2" key="1">
    <citation type="submission" date="2018-04" db="EMBL/GenBank/DDBJ databases">
        <title>Secondary Metabolite Response of Diverse Hypogean Actinomycetes to Chemical and Biological Stimuli.</title>
        <authorList>
            <person name="Covington B.C."/>
            <person name="Spraggins J.M."/>
            <person name="Ynigex-Gutierrez A.E."/>
            <person name="Bachmann B.O."/>
        </authorList>
    </citation>
    <scope>NUCLEOTIDE SEQUENCE</scope>
    <source>
        <strain evidence="2">Kd35</strain>
    </source>
</reference>
<feature type="compositionally biased region" description="Basic and acidic residues" evidence="1">
    <location>
        <begin position="10"/>
        <end position="19"/>
    </location>
</feature>
<feature type="compositionally biased region" description="Basic and acidic residues" evidence="1">
    <location>
        <begin position="40"/>
        <end position="62"/>
    </location>
</feature>
<dbReference type="AlphaFoldDB" id="A0A2U9KD15"/>
<feature type="compositionally biased region" description="Gly residues" evidence="1">
    <location>
        <begin position="22"/>
        <end position="39"/>
    </location>
</feature>
<feature type="compositionally biased region" description="Basic and acidic residues" evidence="1">
    <location>
        <begin position="163"/>
        <end position="178"/>
    </location>
</feature>
<name>A0A2U9KD15_9ACTN</name>
<feature type="compositionally biased region" description="Basic and acidic residues" evidence="1">
    <location>
        <begin position="279"/>
        <end position="289"/>
    </location>
</feature>
<feature type="compositionally biased region" description="Basic residues" evidence="1">
    <location>
        <begin position="63"/>
        <end position="87"/>
    </location>
</feature>
<evidence type="ECO:0000256" key="1">
    <source>
        <dbReference type="SAM" id="MobiDB-lite"/>
    </source>
</evidence>
<feature type="compositionally biased region" description="Basic residues" evidence="1">
    <location>
        <begin position="233"/>
        <end position="244"/>
    </location>
</feature>
<sequence>MGRHAGLHAPRPDRPDKRPGQGRPGVGWGGRRSLDGGGRAGDRPPPRRVGRLRDRPRPGEHVRQRHPRQPRRRTPGRAHPRTRRRGRQAREEPPGRRRLLRPAVSNGPRQPAWSHREHRQHDRQAGPGRLQHGPRRGPARPRPRPGLRQGQKRSGETGRQQGRRVEPARIAPGRERPFQRAQRGGPHPGPGRVHEEAPTGLARGRPHRGEGVRPALRRGRAGTGGARRERYRGAGRVRHNGRYRRQAEPGREDEAVPRLCQGDGHRGRGGRRLRPGDGGGRRDHNREGRTAQPGRLRLRLGRDTGCGLLRRRPAETRRRLHGRHRHVVHPRTGLGRPLRQGCLSRFRYGTPGELGPPSQRDPGVLSQPGGYSSLLQDLCRGQATHQRLRQDCSAIPPRHTDGGGSPGRASRDPALRGRFEDVRRPRRSGVQGHTGRAWRDGCH</sequence>
<proteinExistence type="predicted"/>
<dbReference type="EMBL" id="MH203088">
    <property type="protein sequence ID" value="AWS27308.1"/>
    <property type="molecule type" value="Genomic_DNA"/>
</dbReference>
<feature type="compositionally biased region" description="Basic and acidic residues" evidence="1">
    <location>
        <begin position="409"/>
        <end position="423"/>
    </location>
</feature>
<feature type="region of interest" description="Disordered" evidence="1">
    <location>
        <begin position="1"/>
        <end position="295"/>
    </location>
</feature>
<protein>
    <submittedName>
        <fullName evidence="2">FunJ1</fullName>
    </submittedName>
</protein>
<feature type="region of interest" description="Disordered" evidence="1">
    <location>
        <begin position="390"/>
        <end position="443"/>
    </location>
</feature>
<feature type="compositionally biased region" description="Basic residues" evidence="1">
    <location>
        <begin position="132"/>
        <end position="145"/>
    </location>
</feature>
<evidence type="ECO:0000313" key="2">
    <source>
        <dbReference type="EMBL" id="AWS27308.1"/>
    </source>
</evidence>